<feature type="region of interest" description="Disordered" evidence="1">
    <location>
        <begin position="50"/>
        <end position="92"/>
    </location>
</feature>
<dbReference type="GO" id="GO:0016020">
    <property type="term" value="C:membrane"/>
    <property type="evidence" value="ECO:0007669"/>
    <property type="project" value="InterPro"/>
</dbReference>
<evidence type="ECO:0000313" key="3">
    <source>
        <dbReference type="EMBL" id="TQD43656.1"/>
    </source>
</evidence>
<evidence type="ECO:0000313" key="4">
    <source>
        <dbReference type="Proteomes" id="UP000319010"/>
    </source>
</evidence>
<dbReference type="Proteomes" id="UP000319010">
    <property type="component" value="Unassembled WGS sequence"/>
</dbReference>
<gene>
    <name evidence="3" type="ORF">FK256_04945</name>
</gene>
<dbReference type="InterPro" id="IPR007329">
    <property type="entry name" value="FMN-bd"/>
</dbReference>
<dbReference type="GO" id="GO:0010181">
    <property type="term" value="F:FMN binding"/>
    <property type="evidence" value="ECO:0007669"/>
    <property type="project" value="InterPro"/>
</dbReference>
<accession>A0A508A112</accession>
<sequence>MSPEIPNRPRDPEQTSPTRRRSQPRNPDGGGLAGSRALAVAGVLLASAGPLTGCGGGEVTPSQGDYAGRAQTAGPAGKPTSPASASAPIASPTAGPYADGTFSASEAYGPVDDLIEDDSLDVSLTLSGGVITDVKVSGHASTGTSKEHIQNFVGSIDAAVVGHSIEDAHVQALAGASKTSNAFNDAVDAIVAQSRASAAQSMS</sequence>
<protein>
    <submittedName>
        <fullName evidence="3">FMN-binding protein</fullName>
    </submittedName>
</protein>
<comment type="caution">
    <text evidence="3">The sequence shown here is derived from an EMBL/GenBank/DDBJ whole genome shotgun (WGS) entry which is preliminary data.</text>
</comment>
<name>A0A508A112_9ACTO</name>
<evidence type="ECO:0000259" key="2">
    <source>
        <dbReference type="Pfam" id="PF04205"/>
    </source>
</evidence>
<proteinExistence type="predicted"/>
<reference evidence="3 4" key="1">
    <citation type="submission" date="2019-06" db="EMBL/GenBank/DDBJ databases">
        <title>Draft genome sequence of Actinomyces johnsonii CCUG 34287T.</title>
        <authorList>
            <person name="Salva-Serra F."/>
            <person name="Cardew S."/>
            <person name="Moore E."/>
        </authorList>
    </citation>
    <scope>NUCLEOTIDE SEQUENCE [LARGE SCALE GENOMIC DNA]</scope>
    <source>
        <strain evidence="3 4">CCUG 34287</strain>
    </source>
</reference>
<feature type="domain" description="FMN-binding" evidence="2">
    <location>
        <begin position="121"/>
        <end position="190"/>
    </location>
</feature>
<dbReference type="AlphaFoldDB" id="A0A508A112"/>
<feature type="compositionally biased region" description="Low complexity" evidence="1">
    <location>
        <begin position="72"/>
        <end position="92"/>
    </location>
</feature>
<dbReference type="Pfam" id="PF04205">
    <property type="entry name" value="FMN_bind"/>
    <property type="match status" value="1"/>
</dbReference>
<dbReference type="EMBL" id="VICB01000005">
    <property type="protein sequence ID" value="TQD43656.1"/>
    <property type="molecule type" value="Genomic_DNA"/>
</dbReference>
<organism evidence="3 4">
    <name type="scientific">Actinomyces johnsonii</name>
    <dbReference type="NCBI Taxonomy" id="544581"/>
    <lineage>
        <taxon>Bacteria</taxon>
        <taxon>Bacillati</taxon>
        <taxon>Actinomycetota</taxon>
        <taxon>Actinomycetes</taxon>
        <taxon>Actinomycetales</taxon>
        <taxon>Actinomycetaceae</taxon>
        <taxon>Actinomyces</taxon>
    </lineage>
</organism>
<evidence type="ECO:0000256" key="1">
    <source>
        <dbReference type="SAM" id="MobiDB-lite"/>
    </source>
</evidence>
<feature type="region of interest" description="Disordered" evidence="1">
    <location>
        <begin position="1"/>
        <end position="34"/>
    </location>
</feature>